<dbReference type="GO" id="GO:0003723">
    <property type="term" value="F:RNA binding"/>
    <property type="evidence" value="ECO:0007669"/>
    <property type="project" value="InterPro"/>
</dbReference>
<dbReference type="PANTHER" id="PTHR18034:SF3">
    <property type="entry name" value="PRE-MRNA-SPLICING FACTOR CWC22 HOMOLOG"/>
    <property type="match status" value="1"/>
</dbReference>
<protein>
    <recommendedName>
        <fullName evidence="6">Lethal protein 858</fullName>
    </recommendedName>
    <alternativeName>
        <fullName evidence="7">Nucampholin</fullName>
    </alternativeName>
</protein>
<comment type="subcellular location">
    <subcellularLocation>
        <location evidence="1">Nucleus speckle</location>
    </subcellularLocation>
</comment>
<feature type="compositionally biased region" description="Basic and acidic residues" evidence="8">
    <location>
        <begin position="153"/>
        <end position="209"/>
    </location>
</feature>
<dbReference type="GO" id="GO:0016607">
    <property type="term" value="C:nuclear speck"/>
    <property type="evidence" value="ECO:0007669"/>
    <property type="project" value="UniProtKB-SubCell"/>
</dbReference>
<feature type="compositionally biased region" description="Basic and acidic residues" evidence="8">
    <location>
        <begin position="964"/>
        <end position="999"/>
    </location>
</feature>
<keyword evidence="11" id="KW-1185">Reference proteome</keyword>
<dbReference type="OMA" id="LTECACE"/>
<keyword evidence="4" id="KW-0508">mRNA splicing</keyword>
<evidence type="ECO:0000256" key="4">
    <source>
        <dbReference type="ARBA" id="ARBA00023187"/>
    </source>
</evidence>
<feature type="compositionally biased region" description="Low complexity" evidence="8">
    <location>
        <begin position="880"/>
        <end position="913"/>
    </location>
</feature>
<comment type="similarity">
    <text evidence="2">Belongs to the CWC22 family.</text>
</comment>
<feature type="compositionally biased region" description="Basic residues" evidence="8">
    <location>
        <begin position="1187"/>
        <end position="1203"/>
    </location>
</feature>
<feature type="compositionally biased region" description="Acidic residues" evidence="8">
    <location>
        <begin position="633"/>
        <end position="650"/>
    </location>
</feature>
<accession>A0A0B2UXU2</accession>
<evidence type="ECO:0000259" key="9">
    <source>
        <dbReference type="PROSITE" id="PS51366"/>
    </source>
</evidence>
<organism evidence="10 11">
    <name type="scientific">Toxocara canis</name>
    <name type="common">Canine roundworm</name>
    <dbReference type="NCBI Taxonomy" id="6265"/>
    <lineage>
        <taxon>Eukaryota</taxon>
        <taxon>Metazoa</taxon>
        <taxon>Ecdysozoa</taxon>
        <taxon>Nematoda</taxon>
        <taxon>Chromadorea</taxon>
        <taxon>Rhabditida</taxon>
        <taxon>Spirurina</taxon>
        <taxon>Ascaridomorpha</taxon>
        <taxon>Ascaridoidea</taxon>
        <taxon>Toxocaridae</taxon>
        <taxon>Toxocara</taxon>
    </lineage>
</organism>
<dbReference type="InterPro" id="IPR003891">
    <property type="entry name" value="Initiation_fac_eIF4g_MI"/>
</dbReference>
<feature type="compositionally biased region" description="Basic and acidic residues" evidence="8">
    <location>
        <begin position="1006"/>
        <end position="1186"/>
    </location>
</feature>
<dbReference type="AlphaFoldDB" id="A0A0B2UXU2"/>
<dbReference type="STRING" id="6265.A0A0B2UXU2"/>
<evidence type="ECO:0000313" key="10">
    <source>
        <dbReference type="EMBL" id="KHN73680.1"/>
    </source>
</evidence>
<evidence type="ECO:0000256" key="1">
    <source>
        <dbReference type="ARBA" id="ARBA00004324"/>
    </source>
</evidence>
<dbReference type="InterPro" id="IPR016024">
    <property type="entry name" value="ARM-type_fold"/>
</dbReference>
<keyword evidence="3" id="KW-0507">mRNA processing</keyword>
<feature type="domain" description="MI" evidence="9">
    <location>
        <begin position="672"/>
        <end position="788"/>
    </location>
</feature>
<keyword evidence="5" id="KW-0539">Nucleus</keyword>
<comment type="caution">
    <text evidence="10">The sequence shown here is derived from an EMBL/GenBank/DDBJ whole genome shotgun (WGS) entry which is preliminary data.</text>
</comment>
<dbReference type="PANTHER" id="PTHR18034">
    <property type="entry name" value="CELL CYCLE CONTROL PROTEIN CWF22-RELATED"/>
    <property type="match status" value="1"/>
</dbReference>
<feature type="compositionally biased region" description="Polar residues" evidence="8">
    <location>
        <begin position="134"/>
        <end position="152"/>
    </location>
</feature>
<name>A0A0B2UXU2_TOXCA</name>
<dbReference type="GO" id="GO:0000398">
    <property type="term" value="P:mRNA splicing, via spliceosome"/>
    <property type="evidence" value="ECO:0007669"/>
    <property type="project" value="TreeGrafter"/>
</dbReference>
<feature type="compositionally biased region" description="Basic and acidic residues" evidence="8">
    <location>
        <begin position="91"/>
        <end position="124"/>
    </location>
</feature>
<dbReference type="GO" id="GO:0071013">
    <property type="term" value="C:catalytic step 2 spliceosome"/>
    <property type="evidence" value="ECO:0007669"/>
    <property type="project" value="TreeGrafter"/>
</dbReference>
<dbReference type="FunFam" id="1.25.40.180:FF:000004">
    <property type="entry name" value="pre-mRNA-splicing factor CWC22 homolog"/>
    <property type="match status" value="1"/>
</dbReference>
<evidence type="ECO:0000256" key="7">
    <source>
        <dbReference type="ARBA" id="ARBA00081621"/>
    </source>
</evidence>
<evidence type="ECO:0000256" key="5">
    <source>
        <dbReference type="ARBA" id="ARBA00023242"/>
    </source>
</evidence>
<dbReference type="SUPFAM" id="SSF48371">
    <property type="entry name" value="ARM repeat"/>
    <property type="match status" value="1"/>
</dbReference>
<feature type="compositionally biased region" description="Basic and acidic residues" evidence="8">
    <location>
        <begin position="216"/>
        <end position="341"/>
    </location>
</feature>
<evidence type="ECO:0000256" key="6">
    <source>
        <dbReference type="ARBA" id="ARBA00078696"/>
    </source>
</evidence>
<dbReference type="InterPro" id="IPR050781">
    <property type="entry name" value="CWC22_splicing_factor"/>
</dbReference>
<evidence type="ECO:0000256" key="3">
    <source>
        <dbReference type="ARBA" id="ARBA00022664"/>
    </source>
</evidence>
<feature type="region of interest" description="Disordered" evidence="8">
    <location>
        <begin position="628"/>
        <end position="661"/>
    </location>
</feature>
<dbReference type="OrthoDB" id="1924287at2759"/>
<dbReference type="InterPro" id="IPR003890">
    <property type="entry name" value="MIF4G-like_typ-3"/>
</dbReference>
<feature type="region of interest" description="Disordered" evidence="8">
    <location>
        <begin position="44"/>
        <end position="341"/>
    </location>
</feature>
<reference evidence="10 11" key="1">
    <citation type="submission" date="2014-11" db="EMBL/GenBank/DDBJ databases">
        <title>Genetic blueprint of the zoonotic pathogen Toxocara canis.</title>
        <authorList>
            <person name="Zhu X.-Q."/>
            <person name="Korhonen P.K."/>
            <person name="Cai H."/>
            <person name="Young N.D."/>
            <person name="Nejsum P."/>
            <person name="von Samson-Himmelstjerna G."/>
            <person name="Boag P.R."/>
            <person name="Tan P."/>
            <person name="Li Q."/>
            <person name="Min J."/>
            <person name="Yang Y."/>
            <person name="Wang X."/>
            <person name="Fang X."/>
            <person name="Hall R.S."/>
            <person name="Hofmann A."/>
            <person name="Sternberg P.W."/>
            <person name="Jex A.R."/>
            <person name="Gasser R.B."/>
        </authorList>
    </citation>
    <scope>NUCLEOTIDE SEQUENCE [LARGE SCALE GENOMIC DNA]</scope>
    <source>
        <strain evidence="10">PN_DK_2014</strain>
    </source>
</reference>
<dbReference type="SMART" id="SM00543">
    <property type="entry name" value="MIF4G"/>
    <property type="match status" value="1"/>
</dbReference>
<feature type="region of interest" description="Disordered" evidence="8">
    <location>
        <begin position="868"/>
        <end position="1231"/>
    </location>
</feature>
<dbReference type="Gene3D" id="1.25.40.180">
    <property type="match status" value="1"/>
</dbReference>
<dbReference type="PROSITE" id="PS51366">
    <property type="entry name" value="MI"/>
    <property type="match status" value="1"/>
</dbReference>
<feature type="compositionally biased region" description="Basic and acidic residues" evidence="8">
    <location>
        <begin position="50"/>
        <end position="61"/>
    </location>
</feature>
<sequence>MPIADGMCKTIEQMTATMAEEILELLMATVRDVVSSLQPEMRAWNMSSRTSEDGSDKDSESSRGGTQSTGCTERSPDVGDPRSATSTSNDSPRHEPSISACAEKEPVLSEKEDAATVEEKEIGHDSMPSENRPEQTQILQPSPSRPVDNQSPPDRERNESGEKRRRERSGSDESRRQGDRSGSENERVNRGGIEDEERRGHKERSDGAGKRKHRERSGDEGNEANRKIGRGGREERTRQKEEEIEKRDRGSEIREIPRHRSRSGERWRRDESEKSRSKEKRSEVGEEKRAERNSSPQRHENIEGSGRRAKEGKGNNERERDKMPPDKNSGEKVDEMQKVRKEPLDILRTRTGGAYLPPAKLKMLQEQISDKNSEQYQRMNWERLKKKIHGQVNKANTGNLVNVVRDLLQENIIRGKGLLARSIIQAQSFSPTFSNVYAALVAIINSKFPHIGELILRRLIVQFKRSFRRNDKTTTVNVSKFIAHLINQQVAHEILALELMILLLENPTDDAIEVTVAFLKECGAKLTELSPRGVNSIFDRLRVVLTEASIDKRVQYMIEVIFHVRKDKFQAFPAVVEELDLIDEDDQVTHTITLEDAVDPENELNVFKYDEDFEKNEAMYDEIRREIIGEPGESSDEDEDEGESGDEEDAEGQKPEEAKVTIIDNTEQNLVAFRRNVYLTIQSSLDFQEAAHKLLKIDLKSGQDVEMCNMIVDCCAQQRTYESFYGLLAERFCRLRKEFQEAFERIARDTYNTIHRFEITKLRNMARLVAHLLSTDSISWEVLDEISLNEEDTTSAGRIYIKIVFQELAEFMSVEKLMERIRDPTMQNAFEKIFPRDNPNNTRFSINFFTSIGLGYLTLDLRKHLQQSHKKKNAKAEELSSSTSSSSSESDSSDSDSTSSGTSDSESSSSSDSSSDDQKKKKKRKNGKKTVIVKEEVPDDSNEKEDYVPILKTIKQEPLSPEQSAHENVREGRGNMDESSKQEERERHTRRRHDDEGKEKAHRRRHSDEEKSRERETAREKMREGDSRTIRGPEAHRSNRVDKGKEDHKSKNEDARGDRKRESPARKKKTEEKVEKSHDEKRHSRKESPECVRTKETGGEKRKEKGVSEKEEKEFGKRRERDERRNGNANKEKNAKGDERVTEKLLERDQKRGKDCTRKEDKGAKKRKGENSPRENRTKNEVEGGRSRHRNRSPSPLAKKKERRCSPEQRRRGRSKSGSAERHESKRSRRD</sequence>
<dbReference type="Pfam" id="PF02847">
    <property type="entry name" value="MA3"/>
    <property type="match status" value="1"/>
</dbReference>
<dbReference type="SMART" id="SM00544">
    <property type="entry name" value="MA3"/>
    <property type="match status" value="1"/>
</dbReference>
<gene>
    <name evidence="10" type="primary">let-858</name>
    <name evidence="10" type="ORF">Tcan_16294</name>
</gene>
<dbReference type="Pfam" id="PF02854">
    <property type="entry name" value="MIF4G"/>
    <property type="match status" value="1"/>
</dbReference>
<evidence type="ECO:0000313" key="11">
    <source>
        <dbReference type="Proteomes" id="UP000031036"/>
    </source>
</evidence>
<evidence type="ECO:0000256" key="2">
    <source>
        <dbReference type="ARBA" id="ARBA00006856"/>
    </source>
</evidence>
<proteinExistence type="inferred from homology"/>
<evidence type="ECO:0000256" key="8">
    <source>
        <dbReference type="SAM" id="MobiDB-lite"/>
    </source>
</evidence>
<dbReference type="Proteomes" id="UP000031036">
    <property type="component" value="Unassembled WGS sequence"/>
</dbReference>
<dbReference type="EMBL" id="JPKZ01003091">
    <property type="protein sequence ID" value="KHN73680.1"/>
    <property type="molecule type" value="Genomic_DNA"/>
</dbReference>